<feature type="domain" description="Chlorhexidine efflux transporter" evidence="2">
    <location>
        <begin position="97"/>
        <end position="160"/>
    </location>
</feature>
<dbReference type="NCBIfam" id="NF033664">
    <property type="entry name" value="PACE_transport"/>
    <property type="match status" value="1"/>
</dbReference>
<keyword evidence="4" id="KW-1185">Reference proteome</keyword>
<keyword evidence="1" id="KW-0472">Membrane</keyword>
<keyword evidence="1" id="KW-1133">Transmembrane helix</keyword>
<organism evidence="3 4">
    <name type="scientific">Ewingella americana (strain ATCC 33852 / DSM 4580 / CCUG 14506 / JCM 5911 / LMG 7869 / NCTC 12157 / CDC 1468-78)</name>
    <dbReference type="NCBI Taxonomy" id="910964"/>
    <lineage>
        <taxon>Bacteria</taxon>
        <taxon>Pseudomonadati</taxon>
        <taxon>Pseudomonadota</taxon>
        <taxon>Gammaproteobacteria</taxon>
        <taxon>Enterobacterales</taxon>
        <taxon>Yersiniaceae</taxon>
        <taxon>Ewingella</taxon>
    </lineage>
</organism>
<feature type="domain" description="Chlorhexidine efflux transporter" evidence="2">
    <location>
        <begin position="29"/>
        <end position="91"/>
    </location>
</feature>
<feature type="transmembrane region" description="Helical" evidence="1">
    <location>
        <begin position="64"/>
        <end position="82"/>
    </location>
</feature>
<feature type="transmembrane region" description="Helical" evidence="1">
    <location>
        <begin position="133"/>
        <end position="154"/>
    </location>
</feature>
<feature type="transmembrane region" description="Helical" evidence="1">
    <location>
        <begin position="35"/>
        <end position="58"/>
    </location>
</feature>
<evidence type="ECO:0000259" key="2">
    <source>
        <dbReference type="Pfam" id="PF05232"/>
    </source>
</evidence>
<dbReference type="InterPro" id="IPR058208">
    <property type="entry name" value="PACE"/>
</dbReference>
<dbReference type="EMBL" id="JMPJ01000059">
    <property type="protein sequence ID" value="KFC80142.1"/>
    <property type="molecule type" value="Genomic_DNA"/>
</dbReference>
<sequence>MTKVTHQIEELRQVYMSKLKTNAQLASKKSLGERILHAVGFEALAVMISAPIAAWLLNKSMFEMGTLAILLSTTAMLWNIVYNSIFDRLWPVSRVARTLKVRVCHALGFEGGFILMGLPIAAGWLGISLLNAFMLEIGFFLFFLPYTMFYNWLYDTLRQRIVERRAARLADQAAEKVCSAKQ</sequence>
<keyword evidence="1" id="KW-0812">Transmembrane</keyword>
<feature type="transmembrane region" description="Helical" evidence="1">
    <location>
        <begin position="103"/>
        <end position="127"/>
    </location>
</feature>
<reference evidence="3 4" key="1">
    <citation type="submission" date="2014-05" db="EMBL/GenBank/DDBJ databases">
        <title>ATOL: Assembling a taxonomically balanced genome-scale reconstruction of the evolutionary history of the Enterobacteriaceae.</title>
        <authorList>
            <person name="Plunkett G.III."/>
            <person name="Neeno-Eckwall E.C."/>
            <person name="Glasner J.D."/>
            <person name="Perna N.T."/>
        </authorList>
    </citation>
    <scope>NUCLEOTIDE SEQUENCE [LARGE SCALE GENOMIC DNA]</scope>
    <source>
        <strain evidence="3 4">ATCC 33852</strain>
    </source>
</reference>
<dbReference type="AlphaFoldDB" id="A0A085G8U7"/>
<proteinExistence type="predicted"/>
<dbReference type="eggNOG" id="COG4125">
    <property type="taxonomic scope" value="Bacteria"/>
</dbReference>
<name>A0A085G8U7_EWIA3</name>
<gene>
    <name evidence="3" type="ORF">GEAM_2506</name>
</gene>
<dbReference type="Proteomes" id="UP000028640">
    <property type="component" value="Unassembled WGS sequence"/>
</dbReference>
<comment type="caution">
    <text evidence="3">The sequence shown here is derived from an EMBL/GenBank/DDBJ whole genome shotgun (WGS) entry which is preliminary data.</text>
</comment>
<dbReference type="InterPro" id="IPR007896">
    <property type="entry name" value="BTP_bacteria"/>
</dbReference>
<protein>
    <submittedName>
        <fullName evidence="3">Putative membrane protein</fullName>
    </submittedName>
</protein>
<dbReference type="STRING" id="910964.GEAM_2506"/>
<accession>A0A085G8U7</accession>
<dbReference type="Pfam" id="PF05232">
    <property type="entry name" value="BTP"/>
    <property type="match status" value="2"/>
</dbReference>
<dbReference type="NCBIfam" id="NF033665">
    <property type="entry name" value="PACE_efflu_PCE"/>
    <property type="match status" value="1"/>
</dbReference>
<evidence type="ECO:0000313" key="3">
    <source>
        <dbReference type="EMBL" id="KFC80142.1"/>
    </source>
</evidence>
<evidence type="ECO:0000256" key="1">
    <source>
        <dbReference type="SAM" id="Phobius"/>
    </source>
</evidence>
<evidence type="ECO:0000313" key="4">
    <source>
        <dbReference type="Proteomes" id="UP000028640"/>
    </source>
</evidence>